<dbReference type="AlphaFoldDB" id="A0A0B1ST60"/>
<dbReference type="InterPro" id="IPR017853">
    <property type="entry name" value="GH"/>
</dbReference>
<reference evidence="2 3" key="1">
    <citation type="submission" date="2014-03" db="EMBL/GenBank/DDBJ databases">
        <title>Draft genome of the hookworm Oesophagostomum dentatum.</title>
        <authorList>
            <person name="Mitreva M."/>
        </authorList>
    </citation>
    <scope>NUCLEOTIDE SEQUENCE [LARGE SCALE GENOMIC DNA]</scope>
    <source>
        <strain evidence="2 3">OD-Hann</strain>
    </source>
</reference>
<protein>
    <recommendedName>
        <fullName evidence="1">Glycosyl hydrolase family 13 catalytic domain-containing protein</fullName>
    </recommendedName>
</protein>
<dbReference type="PANTHER" id="PTHR10357">
    <property type="entry name" value="ALPHA-AMYLASE FAMILY MEMBER"/>
    <property type="match status" value="1"/>
</dbReference>
<keyword evidence="3" id="KW-1185">Reference proteome</keyword>
<evidence type="ECO:0000313" key="3">
    <source>
        <dbReference type="Proteomes" id="UP000053660"/>
    </source>
</evidence>
<organism evidence="2 3">
    <name type="scientific">Oesophagostomum dentatum</name>
    <name type="common">Nodular worm</name>
    <dbReference type="NCBI Taxonomy" id="61180"/>
    <lineage>
        <taxon>Eukaryota</taxon>
        <taxon>Metazoa</taxon>
        <taxon>Ecdysozoa</taxon>
        <taxon>Nematoda</taxon>
        <taxon>Chromadorea</taxon>
        <taxon>Rhabditida</taxon>
        <taxon>Rhabditina</taxon>
        <taxon>Rhabditomorpha</taxon>
        <taxon>Strongyloidea</taxon>
        <taxon>Strongylidae</taxon>
        <taxon>Oesophagostomum</taxon>
    </lineage>
</organism>
<sequence>MLQLLLPGTNNFYYGDELGMKNLPNDSMVPPQRGAMQWDDTANSGFTSAANSKVPVNSDYNNINWAKQYSQEQSALKMFSKLSKLRTRDDALMSGQTLMGRLVDGGFTIVRFSQHENVTTGSVSSL</sequence>
<proteinExistence type="predicted"/>
<gene>
    <name evidence="2" type="ORF">OESDEN_13555</name>
</gene>
<dbReference type="SUPFAM" id="SSF51445">
    <property type="entry name" value="(Trans)glycosidases"/>
    <property type="match status" value="1"/>
</dbReference>
<evidence type="ECO:0000259" key="1">
    <source>
        <dbReference type="Pfam" id="PF00128"/>
    </source>
</evidence>
<dbReference type="InterPro" id="IPR006047">
    <property type="entry name" value="GH13_cat_dom"/>
</dbReference>
<dbReference type="PANTHER" id="PTHR10357:SF230">
    <property type="entry name" value="GLYCOSYL HYDROLASE FAMILY 13 CATALYTIC DOMAIN-CONTAINING PROTEIN"/>
    <property type="match status" value="1"/>
</dbReference>
<dbReference type="GO" id="GO:0005975">
    <property type="term" value="P:carbohydrate metabolic process"/>
    <property type="evidence" value="ECO:0007669"/>
    <property type="project" value="InterPro"/>
</dbReference>
<name>A0A0B1ST60_OESDE</name>
<dbReference type="Proteomes" id="UP000053660">
    <property type="component" value="Unassembled WGS sequence"/>
</dbReference>
<dbReference type="Pfam" id="PF00128">
    <property type="entry name" value="Alpha-amylase"/>
    <property type="match status" value="1"/>
</dbReference>
<dbReference type="OrthoDB" id="1740265at2759"/>
<accession>A0A0B1ST60</accession>
<dbReference type="Gene3D" id="3.20.20.80">
    <property type="entry name" value="Glycosidases"/>
    <property type="match status" value="1"/>
</dbReference>
<dbReference type="EMBL" id="KN559665">
    <property type="protein sequence ID" value="KHJ86687.1"/>
    <property type="molecule type" value="Genomic_DNA"/>
</dbReference>
<evidence type="ECO:0000313" key="2">
    <source>
        <dbReference type="EMBL" id="KHJ86687.1"/>
    </source>
</evidence>
<feature type="domain" description="Glycosyl hydrolase family 13 catalytic" evidence="1">
    <location>
        <begin position="1"/>
        <end position="95"/>
    </location>
</feature>